<comment type="caution">
    <text evidence="1">The sequence shown here is derived from an EMBL/GenBank/DDBJ whole genome shotgun (WGS) entry which is preliminary data.</text>
</comment>
<gene>
    <name evidence="1" type="ORF">PGTUg99_023636</name>
</gene>
<accession>A0A5B0RYR3</accession>
<organism evidence="1 2">
    <name type="scientific">Puccinia graminis f. sp. tritici</name>
    <dbReference type="NCBI Taxonomy" id="56615"/>
    <lineage>
        <taxon>Eukaryota</taxon>
        <taxon>Fungi</taxon>
        <taxon>Dikarya</taxon>
        <taxon>Basidiomycota</taxon>
        <taxon>Pucciniomycotina</taxon>
        <taxon>Pucciniomycetes</taxon>
        <taxon>Pucciniales</taxon>
        <taxon>Pucciniaceae</taxon>
        <taxon>Puccinia</taxon>
    </lineage>
</organism>
<evidence type="ECO:0000313" key="2">
    <source>
        <dbReference type="Proteomes" id="UP000325313"/>
    </source>
</evidence>
<evidence type="ECO:0000313" key="1">
    <source>
        <dbReference type="EMBL" id="KAA1130677.1"/>
    </source>
</evidence>
<protein>
    <submittedName>
        <fullName evidence="1">Uncharacterized protein</fullName>
    </submittedName>
</protein>
<dbReference type="AlphaFoldDB" id="A0A5B0RYR3"/>
<reference evidence="1 2" key="1">
    <citation type="submission" date="2019-05" db="EMBL/GenBank/DDBJ databases">
        <title>Emergence of the Ug99 lineage of the wheat stem rust pathogen through somatic hybridization.</title>
        <authorList>
            <person name="Li F."/>
            <person name="Upadhyaya N.M."/>
            <person name="Sperschneider J."/>
            <person name="Matny O."/>
            <person name="Nguyen-Phuc H."/>
            <person name="Mago R."/>
            <person name="Raley C."/>
            <person name="Miller M.E."/>
            <person name="Silverstein K.A.T."/>
            <person name="Henningsen E."/>
            <person name="Hirsch C.D."/>
            <person name="Visser B."/>
            <person name="Pretorius Z.A."/>
            <person name="Steffenson B.J."/>
            <person name="Schwessinger B."/>
            <person name="Dodds P.N."/>
            <person name="Figueroa M."/>
        </authorList>
    </citation>
    <scope>NUCLEOTIDE SEQUENCE [LARGE SCALE GENOMIC DNA]</scope>
    <source>
        <strain evidence="1 2">Ug99</strain>
    </source>
</reference>
<proteinExistence type="predicted"/>
<dbReference type="EMBL" id="VDEP01000107">
    <property type="protein sequence ID" value="KAA1130677.1"/>
    <property type="molecule type" value="Genomic_DNA"/>
</dbReference>
<sequence length="146" mass="16850">MSGIWNNFVGLMPDKSTLQHSTKSFFFLSLVLCAWTHPKYYHSRLARCLRVPLSLISATWWLCYPFLFLVEPRETKVSANIGNFAWTYVMMTKCLDWGLFSGPQHRRRYVRSSDDSGGAWEAAEKNLKDRLPPSSLIDQVLLQLTS</sequence>
<dbReference type="Proteomes" id="UP000325313">
    <property type="component" value="Unassembled WGS sequence"/>
</dbReference>
<name>A0A5B0RYR3_PUCGR</name>